<dbReference type="InterPro" id="IPR013440">
    <property type="entry name" value="TNase"/>
</dbReference>
<dbReference type="PROSITE" id="PS00853">
    <property type="entry name" value="BETA_ELIM_LYASE"/>
    <property type="match status" value="1"/>
</dbReference>
<dbReference type="Pfam" id="PF01212">
    <property type="entry name" value="Beta_elim_lyase"/>
    <property type="match status" value="1"/>
</dbReference>
<dbReference type="SUPFAM" id="SSF53383">
    <property type="entry name" value="PLP-dependent transferases"/>
    <property type="match status" value="1"/>
</dbReference>
<evidence type="ECO:0000256" key="6">
    <source>
        <dbReference type="ARBA" id="ARBA00023079"/>
    </source>
</evidence>
<name>A0A2I5TCY8_SERS3</name>
<feature type="modified residue" description="N6-(pyridoxal phosphate)lysine" evidence="9 10">
    <location>
        <position position="265"/>
    </location>
</feature>
<dbReference type="Proteomes" id="UP000017700">
    <property type="component" value="Chromosome"/>
</dbReference>
<dbReference type="AlphaFoldDB" id="A0A2I5TCY8"/>
<dbReference type="KEGG" id="serq:CWC46_06060"/>
<dbReference type="UniPathway" id="UPA00332">
    <property type="reaction ID" value="UER00452"/>
</dbReference>
<dbReference type="HAMAP" id="MF_00544">
    <property type="entry name" value="Tryptophanase"/>
    <property type="match status" value="1"/>
</dbReference>
<dbReference type="InterPro" id="IPR015421">
    <property type="entry name" value="PyrdxlP-dep_Trfase_major"/>
</dbReference>
<reference evidence="13" key="4">
    <citation type="submission" date="2017-11" db="EMBL/GenBank/DDBJ databases">
        <title>Complete genome sequence of Serratia sp. ATCC 39006.</title>
        <authorList>
            <person name="Hampton H.G."/>
            <person name="Jackson S.A."/>
            <person name="Jauregui R."/>
            <person name="Poulter G.T.M."/>
            <person name="Salmond G.P.C."/>
            <person name="Fineran P.C."/>
        </authorList>
    </citation>
    <scope>NUCLEOTIDE SEQUENCE</scope>
    <source>
        <strain evidence="13">ATCC 39006</strain>
    </source>
</reference>
<dbReference type="PIRSF" id="PIRSF001386">
    <property type="entry name" value="Trpase"/>
    <property type="match status" value="1"/>
</dbReference>
<keyword evidence="6 9" id="KW-0823">Tryptophan catabolism</keyword>
<dbReference type="EC" id="4.1.99.1" evidence="9"/>
<dbReference type="OrthoDB" id="9764079at2"/>
<dbReference type="InterPro" id="IPR001597">
    <property type="entry name" value="ArAA_b-elim_lyase/Thr_aldolase"/>
</dbReference>
<dbReference type="NCBIfam" id="NF009709">
    <property type="entry name" value="PRK13238.1"/>
    <property type="match status" value="1"/>
</dbReference>
<dbReference type="CDD" id="cd00617">
    <property type="entry name" value="Tnase_like"/>
    <property type="match status" value="1"/>
</dbReference>
<evidence type="ECO:0000313" key="14">
    <source>
        <dbReference type="Proteomes" id="UP000017700"/>
    </source>
</evidence>
<dbReference type="RefSeq" id="WP_021017152.1">
    <property type="nucleotide sequence ID" value="NZ_CP025084.1"/>
</dbReference>
<dbReference type="EMBL" id="CP025084">
    <property type="protein sequence ID" value="AUH06746.1"/>
    <property type="molecule type" value="Genomic_DNA"/>
</dbReference>
<evidence type="ECO:0000313" key="12">
    <source>
        <dbReference type="EMBL" id="AUH02426.1"/>
    </source>
</evidence>
<evidence type="ECO:0000259" key="11">
    <source>
        <dbReference type="Pfam" id="PF01212"/>
    </source>
</evidence>
<accession>A0A2I5TCY8</accession>
<proteinExistence type="inferred from homology"/>
<keyword evidence="7 9" id="KW-0456">Lyase</keyword>
<evidence type="ECO:0000256" key="2">
    <source>
        <dbReference type="ARBA" id="ARBA00004662"/>
    </source>
</evidence>
<keyword evidence="5 9" id="KW-0663">Pyridoxal phosphate</keyword>
<dbReference type="EMBL" id="CP025085">
    <property type="protein sequence ID" value="AUH02426.1"/>
    <property type="molecule type" value="Genomic_DNA"/>
</dbReference>
<reference evidence="13 14" key="1">
    <citation type="journal article" date="2013" name="Genome Announc.">
        <title>Draft genome sequence of Serratia sp. strain ATCC 39006, a model bacterium for analysis of the biosynthesis and regulation of prodigiosin, a carbapenem, and gas vesicles.</title>
        <authorList>
            <person name="Fineran P.C."/>
            <person name="Iglesias Cans M.C."/>
            <person name="Ramsay J.P."/>
            <person name="Wilf N.M."/>
            <person name="Cossyleon D."/>
            <person name="McNeil M.B."/>
            <person name="Williamson N.R."/>
            <person name="Monson R.E."/>
            <person name="Becher S.A."/>
            <person name="Stanton J.A."/>
            <person name="Brugger K."/>
            <person name="Brown S.D."/>
            <person name="Salmond G.P."/>
        </authorList>
    </citation>
    <scope>NUCLEOTIDE SEQUENCE [LARGE SCALE GENOMIC DNA]</scope>
    <source>
        <strain evidence="13">ATCC 39006</strain>
        <strain evidence="14">ATCC 39006 / SC 11482</strain>
    </source>
</reference>
<dbReference type="PANTHER" id="PTHR32325:SF4">
    <property type="entry name" value="TRYPTOPHANASE"/>
    <property type="match status" value="1"/>
</dbReference>
<evidence type="ECO:0000256" key="7">
    <source>
        <dbReference type="ARBA" id="ARBA00023239"/>
    </source>
</evidence>
<evidence type="ECO:0000313" key="13">
    <source>
        <dbReference type="EMBL" id="AUH06746.1"/>
    </source>
</evidence>
<dbReference type="STRING" id="104623.Ser39006_03892"/>
<dbReference type="InterPro" id="IPR015424">
    <property type="entry name" value="PyrdxlP-dep_Trfase"/>
</dbReference>
<comment type="similarity">
    <text evidence="3 9">Belongs to the beta-eliminating lyase family.</text>
</comment>
<reference evidence="13" key="2">
    <citation type="submission" date="2013-09" db="EMBL/GenBank/DDBJ databases">
        <authorList>
            <person name="Wang G."/>
            <person name="Yang Y."/>
            <person name="Su Y."/>
        </authorList>
    </citation>
    <scope>NUCLEOTIDE SEQUENCE</scope>
    <source>
        <strain evidence="13">ATCC 39006</strain>
    </source>
</reference>
<dbReference type="InterPro" id="IPR015422">
    <property type="entry name" value="PyrdxlP-dep_Trfase_small"/>
</dbReference>
<dbReference type="Gene3D" id="3.90.1150.10">
    <property type="entry name" value="Aspartate Aminotransferase, domain 1"/>
    <property type="match status" value="1"/>
</dbReference>
<evidence type="ECO:0000313" key="15">
    <source>
        <dbReference type="Proteomes" id="UP000233778"/>
    </source>
</evidence>
<dbReference type="InterPro" id="IPR018176">
    <property type="entry name" value="Tryptophanase_CS"/>
</dbReference>
<comment type="catalytic activity">
    <reaction evidence="8 9">
        <text>L-tryptophan + H2O = indole + pyruvate + NH4(+)</text>
        <dbReference type="Rhea" id="RHEA:19553"/>
        <dbReference type="ChEBI" id="CHEBI:15361"/>
        <dbReference type="ChEBI" id="CHEBI:15377"/>
        <dbReference type="ChEBI" id="CHEBI:16881"/>
        <dbReference type="ChEBI" id="CHEBI:28938"/>
        <dbReference type="ChEBI" id="CHEBI:57912"/>
        <dbReference type="EC" id="4.1.99.1"/>
    </reaction>
</comment>
<dbReference type="Gene3D" id="3.40.640.10">
    <property type="entry name" value="Type I PLP-dependent aspartate aminotransferase-like (Major domain)"/>
    <property type="match status" value="1"/>
</dbReference>
<dbReference type="GO" id="GO:0009034">
    <property type="term" value="F:tryptophanase activity"/>
    <property type="evidence" value="ECO:0007669"/>
    <property type="project" value="UniProtKB-UniRule"/>
</dbReference>
<keyword evidence="14" id="KW-1185">Reference proteome</keyword>
<feature type="domain" description="Aromatic amino acid beta-eliminating lyase/threonine aldolase" evidence="11">
    <location>
        <begin position="46"/>
        <end position="431"/>
    </location>
</feature>
<organism evidence="13 14">
    <name type="scientific">Serratia sp. (strain ATCC 39006)</name>
    <name type="common">Prodigiosinella confusarubida</name>
    <dbReference type="NCBI Taxonomy" id="104623"/>
    <lineage>
        <taxon>Bacteria</taxon>
        <taxon>Pseudomonadati</taxon>
        <taxon>Pseudomonadota</taxon>
        <taxon>Gammaproteobacteria</taxon>
        <taxon>Enterobacterales</taxon>
        <taxon>Pectobacteriaceae</taxon>
        <taxon>Prodigiosinella</taxon>
    </lineage>
</organism>
<evidence type="ECO:0000256" key="9">
    <source>
        <dbReference type="HAMAP-Rule" id="MF_00544"/>
    </source>
</evidence>
<comment type="cofactor">
    <cofactor evidence="1 9 10">
        <name>pyridoxal 5'-phosphate</name>
        <dbReference type="ChEBI" id="CHEBI:597326"/>
    </cofactor>
</comment>
<sequence>MKRIPEPFRIKMVENIRMTTRIERENALQEAGYNPFLLRSEDVYIDLLTDSGTGAMSDRQWAGLMMGDEAYAGSRNYYHLCDQVKTLLGYPFTIPTHQGRGAEQILFPCLIAKKQREGGGKKPIFISNFHFDTTAAHVELNGARAINVVTPKAFDTTTYYDWKGDFDLDLLQTTIEQHGPENVVAIITTITCNSSGGQPVSMKNMREVYRIAQQHQIPVVIDSARFCENAWFIKQREAGYENRSIKEIVLEMYQYGDMLTMSAKKDSMVNIGGLCCFRSDEDLFNDVRIRCVPMEGFVTYGGLAGRDMEALAIGLEEGMNEDHLTYRIGQVTYLGERLKAGGIPIQYPVGGHAVFVDARKMLPHIPAEQFPAQALNNELYLEAGIRSVEIGSLLLGRDPDTGKQKPSPLELLRLTIPRRVYTNDHMDYIADSLIALKERATSIRGLTFTYEPPVLRHFVARLKPVE</sequence>
<comment type="pathway">
    <text evidence="2 9">Amino-acid degradation; L-tryptophan degradation via pyruvate pathway; indole and pyruvate from L-tryptophan: step 1/1.</text>
</comment>
<dbReference type="NCBIfam" id="TIGR02617">
    <property type="entry name" value="tnaA_trp_ase"/>
    <property type="match status" value="1"/>
</dbReference>
<evidence type="ECO:0000256" key="5">
    <source>
        <dbReference type="ARBA" id="ARBA00022898"/>
    </source>
</evidence>
<evidence type="ECO:0000256" key="3">
    <source>
        <dbReference type="ARBA" id="ARBA00009721"/>
    </source>
</evidence>
<reference evidence="12 15" key="3">
    <citation type="submission" date="2017-11" db="EMBL/GenBank/DDBJ databases">
        <title>Complete genome sequence of Serratia sp. ATCC 39006 LacA.</title>
        <authorList>
            <person name="Hampton H.G."/>
            <person name="Jackson S.A."/>
            <person name="Jauregui R."/>
            <person name="Poulter G.T.M."/>
            <person name="Salmond G.P.C."/>
            <person name="Fineran P.C."/>
        </authorList>
    </citation>
    <scope>NUCLEOTIDE SEQUENCE [LARGE SCALE GENOMIC DNA]</scope>
    <source>
        <strain evidence="12 15">ATCC 39006</strain>
    </source>
</reference>
<gene>
    <name evidence="9 13" type="primary">tnaA</name>
    <name evidence="12" type="ORF">CWC46_06060</name>
    <name evidence="13" type="ORF">Ser39006_006065</name>
</gene>
<protein>
    <recommendedName>
        <fullName evidence="9">Tryptophanase</fullName>
        <ecNumber evidence="9">4.1.99.1</ecNumber>
    </recommendedName>
    <alternativeName>
        <fullName evidence="9">L-tryptophan indole-lyase</fullName>
        <shortName evidence="9">TNase</shortName>
    </alternativeName>
</protein>
<evidence type="ECO:0000256" key="8">
    <source>
        <dbReference type="ARBA" id="ARBA00047962"/>
    </source>
</evidence>
<dbReference type="Proteomes" id="UP000233778">
    <property type="component" value="Chromosome"/>
</dbReference>
<dbReference type="InterPro" id="IPR011166">
    <property type="entry name" value="Beta-eliminating_lyase"/>
</dbReference>
<dbReference type="PANTHER" id="PTHR32325">
    <property type="entry name" value="BETA-ELIMINATING LYASE-LIKE PROTEIN-RELATED"/>
    <property type="match status" value="1"/>
</dbReference>
<evidence type="ECO:0000256" key="10">
    <source>
        <dbReference type="PIRSR" id="PIRSR611166-50"/>
    </source>
</evidence>
<evidence type="ECO:0000256" key="4">
    <source>
        <dbReference type="ARBA" id="ARBA00011881"/>
    </source>
</evidence>
<comment type="subunit">
    <text evidence="4 9">Homotetramer.</text>
</comment>
<dbReference type="KEGG" id="sera:Ser39006_006065"/>
<evidence type="ECO:0000256" key="1">
    <source>
        <dbReference type="ARBA" id="ARBA00001933"/>
    </source>
</evidence>